<keyword evidence="2" id="KW-1185">Reference proteome</keyword>
<accession>A0AAD3TLR0</accession>
<gene>
    <name evidence="1" type="ORF">Nepgr_033126</name>
</gene>
<proteinExistence type="predicted"/>
<dbReference type="Proteomes" id="UP001279734">
    <property type="component" value="Unassembled WGS sequence"/>
</dbReference>
<dbReference type="AlphaFoldDB" id="A0AAD3TLR0"/>
<dbReference type="EMBL" id="BSYO01000040">
    <property type="protein sequence ID" value="GMH31283.1"/>
    <property type="molecule type" value="Genomic_DNA"/>
</dbReference>
<name>A0AAD3TLR0_NEPGR</name>
<comment type="caution">
    <text evidence="1">The sequence shown here is derived from an EMBL/GenBank/DDBJ whole genome shotgun (WGS) entry which is preliminary data.</text>
</comment>
<organism evidence="1 2">
    <name type="scientific">Nepenthes gracilis</name>
    <name type="common">Slender pitcher plant</name>
    <dbReference type="NCBI Taxonomy" id="150966"/>
    <lineage>
        <taxon>Eukaryota</taxon>
        <taxon>Viridiplantae</taxon>
        <taxon>Streptophyta</taxon>
        <taxon>Embryophyta</taxon>
        <taxon>Tracheophyta</taxon>
        <taxon>Spermatophyta</taxon>
        <taxon>Magnoliopsida</taxon>
        <taxon>eudicotyledons</taxon>
        <taxon>Gunneridae</taxon>
        <taxon>Pentapetalae</taxon>
        <taxon>Caryophyllales</taxon>
        <taxon>Nepenthaceae</taxon>
        <taxon>Nepenthes</taxon>
    </lineage>
</organism>
<reference evidence="1" key="1">
    <citation type="submission" date="2023-05" db="EMBL/GenBank/DDBJ databases">
        <title>Nepenthes gracilis genome sequencing.</title>
        <authorList>
            <person name="Fukushima K."/>
        </authorList>
    </citation>
    <scope>NUCLEOTIDE SEQUENCE</scope>
    <source>
        <strain evidence="1">SING2019-196</strain>
    </source>
</reference>
<evidence type="ECO:0000313" key="2">
    <source>
        <dbReference type="Proteomes" id="UP001279734"/>
    </source>
</evidence>
<protein>
    <submittedName>
        <fullName evidence="1">Uncharacterized protein</fullName>
    </submittedName>
</protein>
<evidence type="ECO:0000313" key="1">
    <source>
        <dbReference type="EMBL" id="GMH31283.1"/>
    </source>
</evidence>
<sequence length="84" mass="9707">MVSQILLGFQWNLGIRILHWHTIWGKPREAATTGRMERNRCRGPWENGRAVEKSTEKSSKKEIKVSISLIEKVSDDEEALRAFV</sequence>